<evidence type="ECO:0000256" key="1">
    <source>
        <dbReference type="ARBA" id="ARBA00004651"/>
    </source>
</evidence>
<dbReference type="STRING" id="870908.SAMN04488044_1529"/>
<dbReference type="AlphaFoldDB" id="A0A1M5NFW4"/>
<feature type="transmembrane region" description="Helical" evidence="8">
    <location>
        <begin position="108"/>
        <end position="128"/>
    </location>
</feature>
<gene>
    <name evidence="9" type="ORF">SAMN04488044_1529</name>
</gene>
<comment type="subcellular location">
    <subcellularLocation>
        <location evidence="1 8">Cell membrane</location>
        <topology evidence="1 8">Multi-pass membrane protein</topology>
    </subcellularLocation>
</comment>
<feature type="transmembrane region" description="Helical" evidence="8">
    <location>
        <begin position="12"/>
        <end position="39"/>
    </location>
</feature>
<evidence type="ECO:0000313" key="9">
    <source>
        <dbReference type="EMBL" id="SHG88400.1"/>
    </source>
</evidence>
<comment type="similarity">
    <text evidence="2 8">Belongs to the 4-toluene sulfonate uptake permease (TSUP) (TC 2.A.102) family.</text>
</comment>
<keyword evidence="10" id="KW-1185">Reference proteome</keyword>
<evidence type="ECO:0000256" key="3">
    <source>
        <dbReference type="ARBA" id="ARBA00022448"/>
    </source>
</evidence>
<keyword evidence="3" id="KW-0813">Transport</keyword>
<name>A0A1M5NFW4_9RHOB</name>
<keyword evidence="5 8" id="KW-0812">Transmembrane</keyword>
<dbReference type="EMBL" id="FQWM01000002">
    <property type="protein sequence ID" value="SHG88400.1"/>
    <property type="molecule type" value="Genomic_DNA"/>
</dbReference>
<evidence type="ECO:0000256" key="7">
    <source>
        <dbReference type="ARBA" id="ARBA00023136"/>
    </source>
</evidence>
<dbReference type="Pfam" id="PF01925">
    <property type="entry name" value="TauE"/>
    <property type="match status" value="1"/>
</dbReference>
<protein>
    <recommendedName>
        <fullName evidence="8">Probable membrane transporter protein</fullName>
    </recommendedName>
</protein>
<dbReference type="PANTHER" id="PTHR30269">
    <property type="entry name" value="TRANSMEMBRANE PROTEIN YFCA"/>
    <property type="match status" value="1"/>
</dbReference>
<dbReference type="RefSeq" id="WP_072792161.1">
    <property type="nucleotide sequence ID" value="NZ_FQWM01000002.1"/>
</dbReference>
<dbReference type="InterPro" id="IPR002781">
    <property type="entry name" value="TM_pro_TauE-like"/>
</dbReference>
<feature type="transmembrane region" description="Helical" evidence="8">
    <location>
        <begin position="140"/>
        <end position="158"/>
    </location>
</feature>
<evidence type="ECO:0000313" key="10">
    <source>
        <dbReference type="Proteomes" id="UP000184211"/>
    </source>
</evidence>
<organism evidence="9 10">
    <name type="scientific">Cognatishimia maritima</name>
    <dbReference type="NCBI Taxonomy" id="870908"/>
    <lineage>
        <taxon>Bacteria</taxon>
        <taxon>Pseudomonadati</taxon>
        <taxon>Pseudomonadota</taxon>
        <taxon>Alphaproteobacteria</taxon>
        <taxon>Rhodobacterales</taxon>
        <taxon>Paracoccaceae</taxon>
        <taxon>Cognatishimia</taxon>
    </lineage>
</organism>
<feature type="transmembrane region" description="Helical" evidence="8">
    <location>
        <begin position="208"/>
        <end position="227"/>
    </location>
</feature>
<reference evidence="10" key="1">
    <citation type="submission" date="2016-11" db="EMBL/GenBank/DDBJ databases">
        <authorList>
            <person name="Varghese N."/>
            <person name="Submissions S."/>
        </authorList>
    </citation>
    <scope>NUCLEOTIDE SEQUENCE [LARGE SCALE GENOMIC DNA]</scope>
    <source>
        <strain evidence="10">DSM 28223</strain>
    </source>
</reference>
<dbReference type="PANTHER" id="PTHR30269:SF32">
    <property type="entry name" value="MEMBRANE TRANSPORTER PROTEIN-RELATED"/>
    <property type="match status" value="1"/>
</dbReference>
<evidence type="ECO:0000256" key="8">
    <source>
        <dbReference type="RuleBase" id="RU363041"/>
    </source>
</evidence>
<keyword evidence="7 8" id="KW-0472">Membrane</keyword>
<proteinExistence type="inferred from homology"/>
<feature type="transmembrane region" description="Helical" evidence="8">
    <location>
        <begin position="233"/>
        <end position="251"/>
    </location>
</feature>
<keyword evidence="6 8" id="KW-1133">Transmembrane helix</keyword>
<dbReference type="InterPro" id="IPR052017">
    <property type="entry name" value="TSUP"/>
</dbReference>
<evidence type="ECO:0000256" key="6">
    <source>
        <dbReference type="ARBA" id="ARBA00022989"/>
    </source>
</evidence>
<accession>A0A1M5NFW4</accession>
<evidence type="ECO:0000256" key="2">
    <source>
        <dbReference type="ARBA" id="ARBA00009142"/>
    </source>
</evidence>
<dbReference type="GO" id="GO:0005886">
    <property type="term" value="C:plasma membrane"/>
    <property type="evidence" value="ECO:0007669"/>
    <property type="project" value="UniProtKB-SubCell"/>
</dbReference>
<feature type="transmembrane region" description="Helical" evidence="8">
    <location>
        <begin position="51"/>
        <end position="71"/>
    </location>
</feature>
<feature type="transmembrane region" description="Helical" evidence="8">
    <location>
        <begin position="178"/>
        <end position="196"/>
    </location>
</feature>
<dbReference type="OrthoDB" id="9800873at2"/>
<feature type="transmembrane region" description="Helical" evidence="8">
    <location>
        <begin position="83"/>
        <end position="102"/>
    </location>
</feature>
<evidence type="ECO:0000256" key="5">
    <source>
        <dbReference type="ARBA" id="ARBA00022692"/>
    </source>
</evidence>
<dbReference type="Proteomes" id="UP000184211">
    <property type="component" value="Unassembled WGS sequence"/>
</dbReference>
<evidence type="ECO:0000256" key="4">
    <source>
        <dbReference type="ARBA" id="ARBA00022475"/>
    </source>
</evidence>
<keyword evidence="4 8" id="KW-1003">Cell membrane</keyword>
<sequence>MDLGVVSEIGPITLLLAFGVALIAGVVKGAIGFAMPLILVSGISSLTDPKLAIAAMLLPTVLSNLFQTFRKGVTPALEAAREYWRYLLVVCVFIALSAQLVPHISTTVFYWVLGIPVVALSVLQLAGVRMTVAPKYRRRAEWGLGIISGVLGGFAGTWGPTTVLYLMAIDTPKAKQMVVQGVVYGLGSITLITAHLQSGILNRDTAPLSAALLPIAMIGLWIGFRIQDRLDQNVFRKVTLVVLILAGLNLIRKGLLS</sequence>